<dbReference type="AlphaFoldDB" id="A0A4W5KB45"/>
<evidence type="ECO:0000313" key="3">
    <source>
        <dbReference type="Proteomes" id="UP000314982"/>
    </source>
</evidence>
<sequence length="92" mass="10154">MTTCVVPSRSKKSVKMTAFFSNNFSEDRWRKSALKNAFSLLGKQRFQHSASFLLQADSLKDAVVVKMSSYRCLPEKESGPAAGPGDLPAIRV</sequence>
<dbReference type="GO" id="GO:0007035">
    <property type="term" value="P:vacuolar acidification"/>
    <property type="evidence" value="ECO:0007669"/>
    <property type="project" value="TreeGrafter"/>
</dbReference>
<feature type="domain" description="RAVE complex protein Rav1 C-terminal" evidence="1">
    <location>
        <begin position="10"/>
        <end position="68"/>
    </location>
</feature>
<reference evidence="3" key="1">
    <citation type="submission" date="2018-06" db="EMBL/GenBank/DDBJ databases">
        <title>Genome assembly of Danube salmon.</title>
        <authorList>
            <person name="Macqueen D.J."/>
            <person name="Gundappa M.K."/>
        </authorList>
    </citation>
    <scope>NUCLEOTIDE SEQUENCE [LARGE SCALE GENOMIC DNA]</scope>
</reference>
<dbReference type="PANTHER" id="PTHR13950:SF12">
    <property type="entry name" value="DMX-LIKE PROTEIN 1"/>
    <property type="match status" value="1"/>
</dbReference>
<dbReference type="GO" id="GO:0043291">
    <property type="term" value="C:RAVE complex"/>
    <property type="evidence" value="ECO:0007669"/>
    <property type="project" value="TreeGrafter"/>
</dbReference>
<evidence type="ECO:0000313" key="2">
    <source>
        <dbReference type="Ensembl" id="ENSHHUP00000007765.1"/>
    </source>
</evidence>
<dbReference type="STRING" id="62062.ENSHHUP00000007765"/>
<keyword evidence="3" id="KW-1185">Reference proteome</keyword>
<accession>A0A4W5KB45</accession>
<name>A0A4W5KB45_9TELE</name>
<organism evidence="2 3">
    <name type="scientific">Hucho hucho</name>
    <name type="common">huchen</name>
    <dbReference type="NCBI Taxonomy" id="62062"/>
    <lineage>
        <taxon>Eukaryota</taxon>
        <taxon>Metazoa</taxon>
        <taxon>Chordata</taxon>
        <taxon>Craniata</taxon>
        <taxon>Vertebrata</taxon>
        <taxon>Euteleostomi</taxon>
        <taxon>Actinopterygii</taxon>
        <taxon>Neopterygii</taxon>
        <taxon>Teleostei</taxon>
        <taxon>Protacanthopterygii</taxon>
        <taxon>Salmoniformes</taxon>
        <taxon>Salmonidae</taxon>
        <taxon>Salmoninae</taxon>
        <taxon>Hucho</taxon>
    </lineage>
</organism>
<dbReference type="PANTHER" id="PTHR13950">
    <property type="entry name" value="RABCONNECTIN-RELATED"/>
    <property type="match status" value="1"/>
</dbReference>
<dbReference type="Ensembl" id="ENSHHUT00000007998.1">
    <property type="protein sequence ID" value="ENSHHUP00000007765.1"/>
    <property type="gene ID" value="ENSHHUG00000004786.1"/>
</dbReference>
<dbReference type="Pfam" id="PF12234">
    <property type="entry name" value="Rav1p_C"/>
    <property type="match status" value="1"/>
</dbReference>
<reference evidence="2" key="2">
    <citation type="submission" date="2025-08" db="UniProtKB">
        <authorList>
            <consortium name="Ensembl"/>
        </authorList>
    </citation>
    <scope>IDENTIFICATION</scope>
</reference>
<dbReference type="InterPro" id="IPR022033">
    <property type="entry name" value="Rav1p_C"/>
</dbReference>
<reference evidence="2" key="3">
    <citation type="submission" date="2025-09" db="UniProtKB">
        <authorList>
            <consortium name="Ensembl"/>
        </authorList>
    </citation>
    <scope>IDENTIFICATION</scope>
</reference>
<dbReference type="InterPro" id="IPR052208">
    <property type="entry name" value="DmX-like/RAVE_component"/>
</dbReference>
<proteinExistence type="predicted"/>
<evidence type="ECO:0000259" key="1">
    <source>
        <dbReference type="Pfam" id="PF12234"/>
    </source>
</evidence>
<dbReference type="Proteomes" id="UP000314982">
    <property type="component" value="Unassembled WGS sequence"/>
</dbReference>
<protein>
    <recommendedName>
        <fullName evidence="1">RAVE complex protein Rav1 C-terminal domain-containing protein</fullName>
    </recommendedName>
</protein>